<protein>
    <submittedName>
        <fullName evidence="2">BKRF1 encodes EBNA-1 protein-like</fullName>
    </submittedName>
</protein>
<feature type="compositionally biased region" description="Basic and acidic residues" evidence="1">
    <location>
        <begin position="178"/>
        <end position="216"/>
    </location>
</feature>
<organism evidence="2">
    <name type="scientific">Oryza sativa subsp. indica</name>
    <name type="common">Rice</name>
    <dbReference type="NCBI Taxonomy" id="39946"/>
    <lineage>
        <taxon>Eukaryota</taxon>
        <taxon>Viridiplantae</taxon>
        <taxon>Streptophyta</taxon>
        <taxon>Embryophyta</taxon>
        <taxon>Tracheophyta</taxon>
        <taxon>Spermatophyta</taxon>
        <taxon>Magnoliopsida</taxon>
        <taxon>Liliopsida</taxon>
        <taxon>Poales</taxon>
        <taxon>Poaceae</taxon>
        <taxon>BOP clade</taxon>
        <taxon>Oryzoideae</taxon>
        <taxon>Oryzeae</taxon>
        <taxon>Oryzinae</taxon>
        <taxon>Oryza</taxon>
        <taxon>Oryza sativa</taxon>
    </lineage>
</organism>
<proteinExistence type="predicted"/>
<name>A0A679B8X9_ORYSI</name>
<sequence>MPTTEAAPRDDEPGDRRDVGDDEDGEAGTGDGVPAKQRSSWRRGQRCDVDGGDGDVDRRTGDVQEPTGDGEVLDADEEATPTSFGRGGGDAGDEGGVAEPREVVATSTGAQAGRQRRLEVVQWRQRHWTTAGTRLRRSPRETEGRPGKRRRLRRRGRRRHGRPAHGRGGRGGWKRPARGKEKGDGGEVARDHGRSREGAKTRERGEGVPFYRRGEGAGHGGGRNGGGKGGRRPWKLAGVGAGVPGDWGHDSRGKLGAIEEDSMGIKTPQLIWKEPA</sequence>
<feature type="compositionally biased region" description="Basic and acidic residues" evidence="1">
    <location>
        <begin position="7"/>
        <end position="19"/>
    </location>
</feature>
<feature type="region of interest" description="Disordered" evidence="1">
    <location>
        <begin position="1"/>
        <end position="261"/>
    </location>
</feature>
<dbReference type="EMBL" id="AP011489">
    <property type="protein sequence ID" value="BBD82531.1"/>
    <property type="molecule type" value="Genomic_DNA"/>
</dbReference>
<reference evidence="2" key="1">
    <citation type="submission" date="2009-05" db="EMBL/GenBank/DDBJ databases">
        <title>Oryza sativa Indica Group genomic DNA, chromosome 11, BAC clone:K0358C04, cultivar:Kasalath.</title>
        <authorList>
            <person name="Matsumoto T."/>
            <person name="Wu J."/>
            <person name="Kanamori H."/>
        </authorList>
    </citation>
    <scope>NUCLEOTIDE SEQUENCE</scope>
</reference>
<feature type="compositionally biased region" description="Gly residues" evidence="1">
    <location>
        <begin position="217"/>
        <end position="228"/>
    </location>
</feature>
<evidence type="ECO:0000313" key="2">
    <source>
        <dbReference type="EMBL" id="BBD82531.1"/>
    </source>
</evidence>
<feature type="compositionally biased region" description="Basic residues" evidence="1">
    <location>
        <begin position="147"/>
        <end position="177"/>
    </location>
</feature>
<feature type="compositionally biased region" description="Basic and acidic residues" evidence="1">
    <location>
        <begin position="45"/>
        <end position="62"/>
    </location>
</feature>
<evidence type="ECO:0000256" key="1">
    <source>
        <dbReference type="SAM" id="MobiDB-lite"/>
    </source>
</evidence>
<gene>
    <name evidence="2" type="primary">K0358C04.24</name>
</gene>
<accession>A0A679B8X9</accession>
<dbReference type="AlphaFoldDB" id="A0A679B8X9"/>